<evidence type="ECO:0000256" key="2">
    <source>
        <dbReference type="SAM" id="Phobius"/>
    </source>
</evidence>
<evidence type="ECO:0000259" key="3">
    <source>
        <dbReference type="Pfam" id="PF04993"/>
    </source>
</evidence>
<protein>
    <submittedName>
        <fullName evidence="4">Regulator of competence-specific protein</fullName>
    </submittedName>
</protein>
<name>Q2W7N9_PARM1</name>
<feature type="region of interest" description="Disordered" evidence="1">
    <location>
        <begin position="1"/>
        <end position="20"/>
    </location>
</feature>
<dbReference type="PANTHER" id="PTHR36121:SF1">
    <property type="entry name" value="PROTEIN SXY"/>
    <property type="match status" value="1"/>
</dbReference>
<gene>
    <name evidence="4" type="ordered locus">amb1332</name>
</gene>
<evidence type="ECO:0000256" key="1">
    <source>
        <dbReference type="SAM" id="MobiDB-lite"/>
    </source>
</evidence>
<accession>Q2W7N9</accession>
<proteinExistence type="predicted"/>
<dbReference type="SUPFAM" id="SSF159894">
    <property type="entry name" value="YgaC/TfoX-N like"/>
    <property type="match status" value="1"/>
</dbReference>
<organism evidence="4 5">
    <name type="scientific">Paramagnetospirillum magneticum (strain ATCC 700264 / AMB-1)</name>
    <name type="common">Magnetospirillum magneticum</name>
    <dbReference type="NCBI Taxonomy" id="342108"/>
    <lineage>
        <taxon>Bacteria</taxon>
        <taxon>Pseudomonadati</taxon>
        <taxon>Pseudomonadota</taxon>
        <taxon>Alphaproteobacteria</taxon>
        <taxon>Rhodospirillales</taxon>
        <taxon>Magnetospirillaceae</taxon>
        <taxon>Paramagnetospirillum</taxon>
    </lineage>
</organism>
<dbReference type="AlphaFoldDB" id="Q2W7N9"/>
<keyword evidence="5" id="KW-1185">Reference proteome</keyword>
<feature type="transmembrane region" description="Helical" evidence="2">
    <location>
        <begin position="78"/>
        <end position="102"/>
    </location>
</feature>
<dbReference type="KEGG" id="mag:amb1332"/>
<keyword evidence="2" id="KW-0812">Transmembrane</keyword>
<dbReference type="HOGENOM" id="CLU_1516139_0_0_5"/>
<dbReference type="Proteomes" id="UP000007058">
    <property type="component" value="Chromosome"/>
</dbReference>
<dbReference type="Gene3D" id="3.30.1460.30">
    <property type="entry name" value="YgaC/TfoX-N like chaperone"/>
    <property type="match status" value="1"/>
</dbReference>
<dbReference type="Pfam" id="PF04993">
    <property type="entry name" value="TfoX_N"/>
    <property type="match status" value="1"/>
</dbReference>
<evidence type="ECO:0000313" key="5">
    <source>
        <dbReference type="Proteomes" id="UP000007058"/>
    </source>
</evidence>
<evidence type="ECO:0000313" key="4">
    <source>
        <dbReference type="EMBL" id="BAE50136.1"/>
    </source>
</evidence>
<reference evidence="4 5" key="1">
    <citation type="journal article" date="2005" name="DNA Res.">
        <title>Complete genome sequence of the facultative anaerobic magnetotactic bacterium Magnetospirillum sp. strain AMB-1.</title>
        <authorList>
            <person name="Matsunaga T."/>
            <person name="Okamura Y."/>
            <person name="Fukuda Y."/>
            <person name="Wahyudi A.T."/>
            <person name="Murase Y."/>
            <person name="Takeyama H."/>
        </authorList>
    </citation>
    <scope>NUCLEOTIDE SEQUENCE [LARGE SCALE GENOMIC DNA]</scope>
    <source>
        <strain evidence="5">ATCC 700264 / AMB-1</strain>
    </source>
</reference>
<dbReference type="EMBL" id="AP007255">
    <property type="protein sequence ID" value="BAE50136.1"/>
    <property type="molecule type" value="Genomic_DNA"/>
</dbReference>
<sequence>MTRATTSSPSSLTEVWGGGRSADADGLPPWPAWSDAPDLLVVCQTSLSFEWGRTVVSRQFADHVCDMLSPLGSVTARAMFGGFGVYLDGLMFGLIAWDTLFLKADDRNRPMFEEAGAGPFKPWEDKPMAMPYWEVPADIMEEGAELCAWGRAAFDAALRTRKPKKVAKTLSAGKRPR</sequence>
<feature type="compositionally biased region" description="Polar residues" evidence="1">
    <location>
        <begin position="1"/>
        <end position="13"/>
    </location>
</feature>
<keyword evidence="2" id="KW-0472">Membrane</keyword>
<dbReference type="PANTHER" id="PTHR36121">
    <property type="entry name" value="PROTEIN SXY"/>
    <property type="match status" value="1"/>
</dbReference>
<dbReference type="InterPro" id="IPR007076">
    <property type="entry name" value="TfoX_N"/>
</dbReference>
<dbReference type="STRING" id="342108.amb1332"/>
<dbReference type="InterPro" id="IPR047525">
    <property type="entry name" value="TfoX-like"/>
</dbReference>
<keyword evidence="2" id="KW-1133">Transmembrane helix</keyword>
<feature type="domain" description="TfoX N-terminal" evidence="3">
    <location>
        <begin position="66"/>
        <end position="157"/>
    </location>
</feature>